<comment type="catalytic activity">
    <reaction evidence="5">
        <text>cytidine(32) in tRNA + S-adenosyl-L-methionine = 2'-O-methylcytidine(32) in tRNA + S-adenosyl-L-homocysteine + H(+)</text>
        <dbReference type="Rhea" id="RHEA:42932"/>
        <dbReference type="Rhea" id="RHEA-COMP:10288"/>
        <dbReference type="Rhea" id="RHEA-COMP:10289"/>
        <dbReference type="ChEBI" id="CHEBI:15378"/>
        <dbReference type="ChEBI" id="CHEBI:57856"/>
        <dbReference type="ChEBI" id="CHEBI:59789"/>
        <dbReference type="ChEBI" id="CHEBI:74495"/>
        <dbReference type="ChEBI" id="CHEBI:82748"/>
        <dbReference type="EC" id="2.1.1.200"/>
    </reaction>
</comment>
<dbReference type="PIRSF" id="PIRSF004808">
    <property type="entry name" value="LasT"/>
    <property type="match status" value="1"/>
</dbReference>
<keyword evidence="5" id="KW-0963">Cytoplasm</keyword>
<dbReference type="PANTHER" id="PTHR42786">
    <property type="entry name" value="TRNA/RRNA METHYLTRANSFERASE"/>
    <property type="match status" value="1"/>
</dbReference>
<sequence length="261" mass="28420">MTAASLENAALTDSLRFVLVGTSHPGNIGSAARAMKTMGLQHLQLAACECDPFAGEAKAMASGAEDLINAAPQWPSLADAVADSSLVVGTTARVRHVRMPEWSPRQAAAEMLAELRRGGRVSLVFGRERTGLSNDELQLCHAAVHIPTSTDFSSLNLAAAVQVLAYELRCALLESLQPRNDSASDEDSDTPAEHAQIERFFDHLDRALHAIDFHKGRSPVTVMRRLRRLFLKARPSERELRILHGILADAERMAGLAQQDR</sequence>
<dbReference type="FunFam" id="3.40.1280.10:FF:000006">
    <property type="entry name" value="Uncharacterized tRNA/rRNA methyltransferase HI_0380"/>
    <property type="match status" value="1"/>
</dbReference>
<dbReference type="PANTHER" id="PTHR42786:SF2">
    <property type="entry name" value="TRNA (CYTIDINE_URIDINE-2'-O-)-METHYLTRANSFERASE TRMJ"/>
    <property type="match status" value="1"/>
</dbReference>
<evidence type="ECO:0000256" key="5">
    <source>
        <dbReference type="RuleBase" id="RU362024"/>
    </source>
</evidence>
<dbReference type="GO" id="GO:0003723">
    <property type="term" value="F:RNA binding"/>
    <property type="evidence" value="ECO:0007669"/>
    <property type="project" value="InterPro"/>
</dbReference>
<comment type="subunit">
    <text evidence="5">Homodimer.</text>
</comment>
<dbReference type="Gene3D" id="1.10.8.590">
    <property type="match status" value="1"/>
</dbReference>
<evidence type="ECO:0000259" key="6">
    <source>
        <dbReference type="Pfam" id="PF00588"/>
    </source>
</evidence>
<dbReference type="InterPro" id="IPR004384">
    <property type="entry name" value="RNA_MeTrfase_TrmJ/LasT"/>
</dbReference>
<name>A0AAW3ZS54_9GAMM</name>
<accession>A0AAW3ZS54</accession>
<dbReference type="AlphaFoldDB" id="A0AAW3ZS54"/>
<evidence type="ECO:0000313" key="7">
    <source>
        <dbReference type="EMBL" id="MBD8527399.1"/>
    </source>
</evidence>
<dbReference type="Gene3D" id="3.40.1280.10">
    <property type="match status" value="1"/>
</dbReference>
<dbReference type="RefSeq" id="WP_192030818.1">
    <property type="nucleotide sequence ID" value="NZ_JACYTR010000050.1"/>
</dbReference>
<dbReference type="GO" id="GO:0002128">
    <property type="term" value="P:tRNA nucleoside ribose methylation"/>
    <property type="evidence" value="ECO:0007669"/>
    <property type="project" value="TreeGrafter"/>
</dbReference>
<feature type="domain" description="tRNA/rRNA methyltransferase SpoU type" evidence="6">
    <location>
        <begin position="15"/>
        <end position="166"/>
    </location>
</feature>
<dbReference type="InterPro" id="IPR029028">
    <property type="entry name" value="Alpha/beta_knot_MTases"/>
</dbReference>
<reference evidence="7 8" key="1">
    <citation type="submission" date="2020-09" db="EMBL/GenBank/DDBJ databases">
        <title>Pseudoxanthomonas sp. CAU 1598 isolated from sand of Yaerae Beach.</title>
        <authorList>
            <person name="Kim W."/>
        </authorList>
    </citation>
    <scope>NUCLEOTIDE SEQUENCE [LARGE SCALE GENOMIC DNA]</scope>
    <source>
        <strain evidence="7 8">CAU 1598</strain>
    </source>
</reference>
<evidence type="ECO:0000256" key="3">
    <source>
        <dbReference type="ARBA" id="ARBA00022679"/>
    </source>
</evidence>
<comment type="caution">
    <text evidence="7">The sequence shown here is derived from an EMBL/GenBank/DDBJ whole genome shotgun (WGS) entry which is preliminary data.</text>
</comment>
<dbReference type="InterPro" id="IPR029026">
    <property type="entry name" value="tRNA_m1G_MTases_N"/>
</dbReference>
<dbReference type="CDD" id="cd18093">
    <property type="entry name" value="SpoU-like_TrmJ"/>
    <property type="match status" value="1"/>
</dbReference>
<keyword evidence="2 5" id="KW-0489">Methyltransferase</keyword>
<comment type="subcellular location">
    <subcellularLocation>
        <location evidence="5">Cytoplasm</location>
    </subcellularLocation>
</comment>
<evidence type="ECO:0000256" key="4">
    <source>
        <dbReference type="ARBA" id="ARBA00022691"/>
    </source>
</evidence>
<keyword evidence="5" id="KW-0819">tRNA processing</keyword>
<dbReference type="SUPFAM" id="SSF75217">
    <property type="entry name" value="alpha/beta knot"/>
    <property type="match status" value="1"/>
</dbReference>
<dbReference type="InterPro" id="IPR001537">
    <property type="entry name" value="SpoU_MeTrfase"/>
</dbReference>
<proteinExistence type="inferred from homology"/>
<dbReference type="NCBIfam" id="TIGR00050">
    <property type="entry name" value="rRNA_methyl_1"/>
    <property type="match status" value="1"/>
</dbReference>
<comment type="function">
    <text evidence="5">Catalyzes the formation of 2'O-methylated cytidine (Cm32) or 2'O-methylated uridine (Um32) at position 32 in tRNA.</text>
</comment>
<dbReference type="Proteomes" id="UP000613768">
    <property type="component" value="Unassembled WGS sequence"/>
</dbReference>
<dbReference type="GO" id="GO:0005829">
    <property type="term" value="C:cytosol"/>
    <property type="evidence" value="ECO:0007669"/>
    <property type="project" value="TreeGrafter"/>
</dbReference>
<comment type="similarity">
    <text evidence="1">Belongs to the class IV-like SAM-binding methyltransferase superfamily. RNA methyltransferase TrmH family.</text>
</comment>
<keyword evidence="3" id="KW-0808">Transferase</keyword>
<dbReference type="Pfam" id="PF00588">
    <property type="entry name" value="SpoU_methylase"/>
    <property type="match status" value="1"/>
</dbReference>
<evidence type="ECO:0000256" key="1">
    <source>
        <dbReference type="ARBA" id="ARBA00007228"/>
    </source>
</evidence>
<protein>
    <recommendedName>
        <fullName evidence="5">tRNA (cytidine/uridine-2'-O-)-methyltransferase TrmJ</fullName>
        <ecNumber evidence="5">2.1.1.200</ecNumber>
    </recommendedName>
    <alternativeName>
        <fullName evidence="5">tRNA (cytidine(32)/uridine(32)-2'-O)-methyltransferase</fullName>
    </alternativeName>
    <alternativeName>
        <fullName evidence="5">tRNA Cm32/Um32 methyltransferase</fullName>
    </alternativeName>
</protein>
<comment type="catalytic activity">
    <reaction evidence="5">
        <text>uridine(32) in tRNA + S-adenosyl-L-methionine = 2'-O-methyluridine(32) in tRNA + S-adenosyl-L-homocysteine + H(+)</text>
        <dbReference type="Rhea" id="RHEA:42936"/>
        <dbReference type="Rhea" id="RHEA-COMP:10107"/>
        <dbReference type="Rhea" id="RHEA-COMP:10290"/>
        <dbReference type="ChEBI" id="CHEBI:15378"/>
        <dbReference type="ChEBI" id="CHEBI:57856"/>
        <dbReference type="ChEBI" id="CHEBI:59789"/>
        <dbReference type="ChEBI" id="CHEBI:65315"/>
        <dbReference type="ChEBI" id="CHEBI:74478"/>
        <dbReference type="EC" id="2.1.1.200"/>
    </reaction>
</comment>
<keyword evidence="8" id="KW-1185">Reference proteome</keyword>
<dbReference type="EC" id="2.1.1.200" evidence="5"/>
<evidence type="ECO:0000313" key="8">
    <source>
        <dbReference type="Proteomes" id="UP000613768"/>
    </source>
</evidence>
<organism evidence="7 8">
    <name type="scientific">Pseudomarimonas arenosa</name>
    <dbReference type="NCBI Taxonomy" id="2774145"/>
    <lineage>
        <taxon>Bacteria</taxon>
        <taxon>Pseudomonadati</taxon>
        <taxon>Pseudomonadota</taxon>
        <taxon>Gammaproteobacteria</taxon>
        <taxon>Lysobacterales</taxon>
        <taxon>Lysobacteraceae</taxon>
        <taxon>Pseudomarimonas</taxon>
    </lineage>
</organism>
<gene>
    <name evidence="5" type="primary">trmJ</name>
    <name evidence="7" type="ORF">IFO71_16775</name>
</gene>
<keyword evidence="4 5" id="KW-0949">S-adenosyl-L-methionine</keyword>
<dbReference type="GO" id="GO:0160206">
    <property type="term" value="F:tRNA (cytidine(32)/uridine(32)-2'-O)-methyltransferase activity"/>
    <property type="evidence" value="ECO:0007669"/>
    <property type="project" value="UniProtKB-EC"/>
</dbReference>
<evidence type="ECO:0000256" key="2">
    <source>
        <dbReference type="ARBA" id="ARBA00022603"/>
    </source>
</evidence>
<dbReference type="EMBL" id="JACYTR010000050">
    <property type="protein sequence ID" value="MBD8527399.1"/>
    <property type="molecule type" value="Genomic_DNA"/>
</dbReference>